<evidence type="ECO:0000313" key="2">
    <source>
        <dbReference type="EMBL" id="MEQ2158667.1"/>
    </source>
</evidence>
<evidence type="ECO:0000313" key="3">
    <source>
        <dbReference type="Proteomes" id="UP001476798"/>
    </source>
</evidence>
<reference evidence="2 3" key="1">
    <citation type="submission" date="2021-06" db="EMBL/GenBank/DDBJ databases">
        <authorList>
            <person name="Palmer J.M."/>
        </authorList>
    </citation>
    <scope>NUCLEOTIDE SEQUENCE [LARGE SCALE GENOMIC DNA]</scope>
    <source>
        <strain evidence="2 3">GA_2019</strain>
        <tissue evidence="2">Muscle</tissue>
    </source>
</reference>
<feature type="region of interest" description="Disordered" evidence="1">
    <location>
        <begin position="79"/>
        <end position="113"/>
    </location>
</feature>
<proteinExistence type="predicted"/>
<dbReference type="Proteomes" id="UP001476798">
    <property type="component" value="Unassembled WGS sequence"/>
</dbReference>
<name>A0ABV0MKT5_9TELE</name>
<organism evidence="2 3">
    <name type="scientific">Goodea atripinnis</name>
    <dbReference type="NCBI Taxonomy" id="208336"/>
    <lineage>
        <taxon>Eukaryota</taxon>
        <taxon>Metazoa</taxon>
        <taxon>Chordata</taxon>
        <taxon>Craniata</taxon>
        <taxon>Vertebrata</taxon>
        <taxon>Euteleostomi</taxon>
        <taxon>Actinopterygii</taxon>
        <taxon>Neopterygii</taxon>
        <taxon>Teleostei</taxon>
        <taxon>Neoteleostei</taxon>
        <taxon>Acanthomorphata</taxon>
        <taxon>Ovalentaria</taxon>
        <taxon>Atherinomorphae</taxon>
        <taxon>Cyprinodontiformes</taxon>
        <taxon>Goodeidae</taxon>
        <taxon>Goodea</taxon>
    </lineage>
</organism>
<protein>
    <submittedName>
        <fullName evidence="2">Uncharacterized protein</fullName>
    </submittedName>
</protein>
<accession>A0ABV0MKT5</accession>
<gene>
    <name evidence="2" type="ORF">GOODEAATRI_014791</name>
</gene>
<sequence>MGLKSYIVLPFYIDMSLTRPQLPSRPHLGRKQSLLALKWGKNEISPFLQPFQENSCCTKGCHFPRCEWVAVCCGLSHSGPQADAQGHDSPCLRTQTREEDKQPGAKGLVVTHS</sequence>
<dbReference type="EMBL" id="JAHRIO010001060">
    <property type="protein sequence ID" value="MEQ2158667.1"/>
    <property type="molecule type" value="Genomic_DNA"/>
</dbReference>
<keyword evidence="3" id="KW-1185">Reference proteome</keyword>
<evidence type="ECO:0000256" key="1">
    <source>
        <dbReference type="SAM" id="MobiDB-lite"/>
    </source>
</evidence>
<comment type="caution">
    <text evidence="2">The sequence shown here is derived from an EMBL/GenBank/DDBJ whole genome shotgun (WGS) entry which is preliminary data.</text>
</comment>